<dbReference type="NCBIfam" id="TIGR01733">
    <property type="entry name" value="AA-adenyl-dom"/>
    <property type="match status" value="1"/>
</dbReference>
<keyword evidence="4" id="KW-1185">Reference proteome</keyword>
<dbReference type="InterPro" id="IPR025110">
    <property type="entry name" value="AMP-bd_C"/>
</dbReference>
<dbReference type="Gene3D" id="3.40.50.12780">
    <property type="entry name" value="N-terminal domain of ligase-like"/>
    <property type="match status" value="1"/>
</dbReference>
<accession>A0ABN3T0G6</accession>
<dbReference type="InterPro" id="IPR020845">
    <property type="entry name" value="AMP-binding_CS"/>
</dbReference>
<protein>
    <submittedName>
        <fullName evidence="3">D-alanine--poly(Phosphoribitol) ligase</fullName>
    </submittedName>
</protein>
<name>A0ABN3T0G6_9ACTN</name>
<dbReference type="PANTHER" id="PTHR45527:SF1">
    <property type="entry name" value="FATTY ACID SYNTHASE"/>
    <property type="match status" value="1"/>
</dbReference>
<dbReference type="Gene3D" id="3.30.300.30">
    <property type="match status" value="1"/>
</dbReference>
<reference evidence="3 4" key="1">
    <citation type="journal article" date="2019" name="Int. J. Syst. Evol. Microbiol.">
        <title>The Global Catalogue of Microorganisms (GCM) 10K type strain sequencing project: providing services to taxonomists for standard genome sequencing and annotation.</title>
        <authorList>
            <consortium name="The Broad Institute Genomics Platform"/>
            <consortium name="The Broad Institute Genome Sequencing Center for Infectious Disease"/>
            <person name="Wu L."/>
            <person name="Ma J."/>
        </authorList>
    </citation>
    <scope>NUCLEOTIDE SEQUENCE [LARGE SCALE GENOMIC DNA]</scope>
    <source>
        <strain evidence="3 4">JCM 16374</strain>
    </source>
</reference>
<dbReference type="SUPFAM" id="SSF56801">
    <property type="entry name" value="Acetyl-CoA synthetase-like"/>
    <property type="match status" value="1"/>
</dbReference>
<keyword evidence="3" id="KW-0436">Ligase</keyword>
<dbReference type="InterPro" id="IPR045851">
    <property type="entry name" value="AMP-bd_C_sf"/>
</dbReference>
<comment type="caution">
    <text evidence="3">The sequence shown here is derived from an EMBL/GenBank/DDBJ whole genome shotgun (WGS) entry which is preliminary data.</text>
</comment>
<dbReference type="Pfam" id="PF00501">
    <property type="entry name" value="AMP-binding"/>
    <property type="match status" value="1"/>
</dbReference>
<organism evidence="3 4">
    <name type="scientific">Streptomyces lunalinharesii</name>
    <dbReference type="NCBI Taxonomy" id="333384"/>
    <lineage>
        <taxon>Bacteria</taxon>
        <taxon>Bacillati</taxon>
        <taxon>Actinomycetota</taxon>
        <taxon>Actinomycetes</taxon>
        <taxon>Kitasatosporales</taxon>
        <taxon>Streptomycetaceae</taxon>
        <taxon>Streptomyces</taxon>
    </lineage>
</organism>
<proteinExistence type="predicted"/>
<dbReference type="EMBL" id="BAAARK010000048">
    <property type="protein sequence ID" value="GAA2689350.1"/>
    <property type="molecule type" value="Genomic_DNA"/>
</dbReference>
<dbReference type="InterPro" id="IPR042099">
    <property type="entry name" value="ANL_N_sf"/>
</dbReference>
<evidence type="ECO:0000313" key="3">
    <source>
        <dbReference type="EMBL" id="GAA2689350.1"/>
    </source>
</evidence>
<dbReference type="RefSeq" id="WP_344583971.1">
    <property type="nucleotide sequence ID" value="NZ_BAAARK010000048.1"/>
</dbReference>
<feature type="domain" description="AMP-dependent synthetase/ligase" evidence="1">
    <location>
        <begin position="10"/>
        <end position="364"/>
    </location>
</feature>
<gene>
    <name evidence="3" type="ORF">GCM10009864_74140</name>
</gene>
<evidence type="ECO:0000259" key="2">
    <source>
        <dbReference type="Pfam" id="PF13193"/>
    </source>
</evidence>
<dbReference type="InterPro" id="IPR000873">
    <property type="entry name" value="AMP-dep_synth/lig_dom"/>
</dbReference>
<dbReference type="PANTHER" id="PTHR45527">
    <property type="entry name" value="NONRIBOSOMAL PEPTIDE SYNTHETASE"/>
    <property type="match status" value="1"/>
</dbReference>
<dbReference type="Proteomes" id="UP001500994">
    <property type="component" value="Unassembled WGS sequence"/>
</dbReference>
<dbReference type="GO" id="GO:0016874">
    <property type="term" value="F:ligase activity"/>
    <property type="evidence" value="ECO:0007669"/>
    <property type="project" value="UniProtKB-KW"/>
</dbReference>
<dbReference type="Pfam" id="PF13193">
    <property type="entry name" value="AMP-binding_C"/>
    <property type="match status" value="1"/>
</dbReference>
<evidence type="ECO:0000259" key="1">
    <source>
        <dbReference type="Pfam" id="PF00501"/>
    </source>
</evidence>
<evidence type="ECO:0000313" key="4">
    <source>
        <dbReference type="Proteomes" id="UP001500994"/>
    </source>
</evidence>
<dbReference type="InterPro" id="IPR010071">
    <property type="entry name" value="AA_adenyl_dom"/>
</dbReference>
<feature type="domain" description="AMP-binding enzyme C-terminal" evidence="2">
    <location>
        <begin position="431"/>
        <end position="502"/>
    </location>
</feature>
<dbReference type="PROSITE" id="PS00455">
    <property type="entry name" value="AMP_BINDING"/>
    <property type="match status" value="1"/>
</dbReference>
<sequence length="513" mass="55333">MTTPTLYQLFADSAARHPDRPALEVQGARLTYAELEESVARLAGRITEEFGGVPDRVGILAARSLPTYVGYLAALRLGATVVPMNPAFPAARNLEIATSADVDLIVLDRAGAKQQDQLTASHRALLMGETEDSLAEPYGKPVAPIAAPGDGIAYILHTSGSTGHPRAVPIRHRNVVPAISWVITEYDFGPDDRTSQNVELTFDVAVYELFVTWGCGATLVVPRVDDVVRASAFVNAQQITHWFCVPSVGHLAARVGALAPGSMPSMRLVVFGGERLIAAQAEQWAAAAPNAELHNLYGPTEVSILCTGQRLGERGELRGPGSNGTMPIGQVLPHLDYVLLSEDGHPADPGELCVRGNQRFDGYLDPAGDAGRFLIWEPGTTARVHTGDGPVTDRHWYRTGDRVRTEDGSLVFLGRVDDQVKVRGHRIEVGEIEAALTRHAHIREAVVVARESDLGGTLVAFYTGTEIPSGKLTSFLREQFPVYMIPGRFIHQEAFPLNANGKVDRKALTTLAA</sequence>